<dbReference type="PROSITE" id="PS51762">
    <property type="entry name" value="GH16_2"/>
    <property type="match status" value="1"/>
</dbReference>
<evidence type="ECO:0000256" key="1">
    <source>
        <dbReference type="ARBA" id="ARBA00022729"/>
    </source>
</evidence>
<accession>A0A9P7DT20</accession>
<reference evidence="6" key="1">
    <citation type="journal article" date="2020" name="New Phytol.">
        <title>Comparative genomics reveals dynamic genome evolution in host specialist ectomycorrhizal fungi.</title>
        <authorList>
            <person name="Lofgren L.A."/>
            <person name="Nguyen N.H."/>
            <person name="Vilgalys R."/>
            <person name="Ruytinx J."/>
            <person name="Liao H.L."/>
            <person name="Branco S."/>
            <person name="Kuo A."/>
            <person name="LaButti K."/>
            <person name="Lipzen A."/>
            <person name="Andreopoulos W."/>
            <person name="Pangilinan J."/>
            <person name="Riley R."/>
            <person name="Hundley H."/>
            <person name="Na H."/>
            <person name="Barry K."/>
            <person name="Grigoriev I.V."/>
            <person name="Stajich J.E."/>
            <person name="Kennedy P.G."/>
        </authorList>
    </citation>
    <scope>NUCLEOTIDE SEQUENCE</scope>
    <source>
        <strain evidence="6">S12</strain>
    </source>
</reference>
<dbReference type="AlphaFoldDB" id="A0A9P7DT20"/>
<evidence type="ECO:0000313" key="7">
    <source>
        <dbReference type="Proteomes" id="UP000719766"/>
    </source>
</evidence>
<sequence length="373" mass="39866">MKQIYLFSSALAFLTSAVLVQAAQQGATCNSTNLCSSQYPCCSEYGFCGDGYYCLGGCNPLASNTLNSCNPSPICENANYTLSDTSRILSNYTYFNGNASEYDWVVEQGSIINTTSNGEAAIAVLLTETGGGTLLSSTRYVHYGQITARLQTGRWAGVVTAFITMSNIKDEIDWEFPGNQTTTGQTNYFWQGVIPTQTAGVTETGLTDTYSNWHDFTIDWQPDSLTFLVDGNVTRIITAVEATNNATGLVQFPTTPSRIQLSIWPAGISTEPQGTVQWAGGMINWNDPDYVAAGHFYALFQSVSVQCNDPTTPSASDTSYMYGANSSLDTPSIAFSNASTMINGAPALIGMSTGAMSMWLSVSVALALGGLVL</sequence>
<dbReference type="EMBL" id="JABBWE010000006">
    <property type="protein sequence ID" value="KAG1802269.1"/>
    <property type="molecule type" value="Genomic_DNA"/>
</dbReference>
<dbReference type="InterPro" id="IPR000757">
    <property type="entry name" value="Beta-glucanase-like"/>
</dbReference>
<evidence type="ECO:0000256" key="2">
    <source>
        <dbReference type="ARBA" id="ARBA00022801"/>
    </source>
</evidence>
<dbReference type="PANTHER" id="PTHR10963:SF22">
    <property type="entry name" value="GLYCOSIDASE CRH2-RELATED"/>
    <property type="match status" value="1"/>
</dbReference>
<dbReference type="GO" id="GO:0016757">
    <property type="term" value="F:glycosyltransferase activity"/>
    <property type="evidence" value="ECO:0007669"/>
    <property type="project" value="TreeGrafter"/>
</dbReference>
<dbReference type="GO" id="GO:0005975">
    <property type="term" value="P:carbohydrate metabolic process"/>
    <property type="evidence" value="ECO:0007669"/>
    <property type="project" value="InterPro"/>
</dbReference>
<dbReference type="Proteomes" id="UP000719766">
    <property type="component" value="Unassembled WGS sequence"/>
</dbReference>
<name>A0A9P7DT20_9AGAM</name>
<feature type="domain" description="GH16" evidence="5">
    <location>
        <begin position="65"/>
        <end position="287"/>
    </location>
</feature>
<dbReference type="GO" id="GO:0004553">
    <property type="term" value="F:hydrolase activity, hydrolyzing O-glycosyl compounds"/>
    <property type="evidence" value="ECO:0007669"/>
    <property type="project" value="InterPro"/>
</dbReference>
<feature type="chain" id="PRO_5040127450" evidence="4">
    <location>
        <begin position="23"/>
        <end position="373"/>
    </location>
</feature>
<evidence type="ECO:0000259" key="5">
    <source>
        <dbReference type="PROSITE" id="PS51762"/>
    </source>
</evidence>
<comment type="caution">
    <text evidence="6">The sequence shown here is derived from an EMBL/GenBank/DDBJ whole genome shotgun (WGS) entry which is preliminary data.</text>
</comment>
<dbReference type="GO" id="GO:0031505">
    <property type="term" value="P:fungal-type cell wall organization"/>
    <property type="evidence" value="ECO:0007669"/>
    <property type="project" value="TreeGrafter"/>
</dbReference>
<dbReference type="SUPFAM" id="SSF49899">
    <property type="entry name" value="Concanavalin A-like lectins/glucanases"/>
    <property type="match status" value="1"/>
</dbReference>
<organism evidence="6 7">
    <name type="scientific">Suillus plorans</name>
    <dbReference type="NCBI Taxonomy" id="116603"/>
    <lineage>
        <taxon>Eukaryota</taxon>
        <taxon>Fungi</taxon>
        <taxon>Dikarya</taxon>
        <taxon>Basidiomycota</taxon>
        <taxon>Agaricomycotina</taxon>
        <taxon>Agaricomycetes</taxon>
        <taxon>Agaricomycetidae</taxon>
        <taxon>Boletales</taxon>
        <taxon>Suillineae</taxon>
        <taxon>Suillaceae</taxon>
        <taxon>Suillus</taxon>
    </lineage>
</organism>
<dbReference type="InterPro" id="IPR050546">
    <property type="entry name" value="Glycosyl_Hydrlase_16"/>
</dbReference>
<keyword evidence="1 4" id="KW-0732">Signal</keyword>
<dbReference type="OrthoDB" id="4781at2759"/>
<evidence type="ECO:0000313" key="6">
    <source>
        <dbReference type="EMBL" id="KAG1802269.1"/>
    </source>
</evidence>
<keyword evidence="2 6" id="KW-0378">Hydrolase</keyword>
<proteinExistence type="predicted"/>
<dbReference type="Gene3D" id="2.60.120.200">
    <property type="match status" value="1"/>
</dbReference>
<dbReference type="PANTHER" id="PTHR10963">
    <property type="entry name" value="GLYCOSYL HYDROLASE-RELATED"/>
    <property type="match status" value="1"/>
</dbReference>
<keyword evidence="7" id="KW-1185">Reference proteome</keyword>
<dbReference type="Pfam" id="PF00722">
    <property type="entry name" value="Glyco_hydro_16"/>
    <property type="match status" value="1"/>
</dbReference>
<evidence type="ECO:0000256" key="3">
    <source>
        <dbReference type="ARBA" id="ARBA00023295"/>
    </source>
</evidence>
<keyword evidence="3" id="KW-0326">Glycosidase</keyword>
<protein>
    <submittedName>
        <fullName evidence="6">Glycoside hydrolase family 16 protein</fullName>
    </submittedName>
</protein>
<dbReference type="GO" id="GO:0009277">
    <property type="term" value="C:fungal-type cell wall"/>
    <property type="evidence" value="ECO:0007669"/>
    <property type="project" value="TreeGrafter"/>
</dbReference>
<dbReference type="GeneID" id="64595672"/>
<evidence type="ECO:0000256" key="4">
    <source>
        <dbReference type="SAM" id="SignalP"/>
    </source>
</evidence>
<dbReference type="InterPro" id="IPR013320">
    <property type="entry name" value="ConA-like_dom_sf"/>
</dbReference>
<feature type="signal peptide" evidence="4">
    <location>
        <begin position="1"/>
        <end position="22"/>
    </location>
</feature>
<gene>
    <name evidence="6" type="ORF">HD556DRAFT_1336410</name>
</gene>
<dbReference type="RefSeq" id="XP_041165461.1">
    <property type="nucleotide sequence ID" value="XM_041301908.1"/>
</dbReference>